<dbReference type="CDD" id="cd16917">
    <property type="entry name" value="HATPase_UhpB-NarQ-NarX-like"/>
    <property type="match status" value="1"/>
</dbReference>
<keyword evidence="9" id="KW-0175">Coiled coil</keyword>
<dbReference type="Gene3D" id="1.25.40.10">
    <property type="entry name" value="Tetratricopeptide repeat domain"/>
    <property type="match status" value="2"/>
</dbReference>
<evidence type="ECO:0000256" key="1">
    <source>
        <dbReference type="ARBA" id="ARBA00000085"/>
    </source>
</evidence>
<evidence type="ECO:0000256" key="8">
    <source>
        <dbReference type="ARBA" id="ARBA00023012"/>
    </source>
</evidence>
<dbReference type="InterPro" id="IPR003594">
    <property type="entry name" value="HATPase_dom"/>
</dbReference>
<keyword evidence="10" id="KW-0472">Membrane</keyword>
<keyword evidence="8" id="KW-0902">Two-component regulatory system</keyword>
<feature type="coiled-coil region" evidence="9">
    <location>
        <begin position="405"/>
        <end position="436"/>
    </location>
</feature>
<evidence type="ECO:0000313" key="13">
    <source>
        <dbReference type="Proteomes" id="UP001259492"/>
    </source>
</evidence>
<dbReference type="SUPFAM" id="SSF48452">
    <property type="entry name" value="TPR-like"/>
    <property type="match status" value="2"/>
</dbReference>
<proteinExistence type="predicted"/>
<evidence type="ECO:0000256" key="7">
    <source>
        <dbReference type="ARBA" id="ARBA00022840"/>
    </source>
</evidence>
<reference evidence="12 13" key="1">
    <citation type="submission" date="2023-09" db="EMBL/GenBank/DDBJ databases">
        <authorList>
            <person name="Rey-Velasco X."/>
        </authorList>
    </citation>
    <scope>NUCLEOTIDE SEQUENCE [LARGE SCALE GENOMIC DNA]</scope>
    <source>
        <strain evidence="12 13">W332</strain>
    </source>
</reference>
<keyword evidence="7" id="KW-0067">ATP-binding</keyword>
<name>A0ABU2YG01_9FLAO</name>
<evidence type="ECO:0000256" key="6">
    <source>
        <dbReference type="ARBA" id="ARBA00022777"/>
    </source>
</evidence>
<keyword evidence="10" id="KW-1133">Transmembrane helix</keyword>
<evidence type="ECO:0000259" key="11">
    <source>
        <dbReference type="PROSITE" id="PS50109"/>
    </source>
</evidence>
<feature type="domain" description="Histidine kinase" evidence="11">
    <location>
        <begin position="442"/>
        <end position="632"/>
    </location>
</feature>
<evidence type="ECO:0000313" key="12">
    <source>
        <dbReference type="EMBL" id="MDT0557109.1"/>
    </source>
</evidence>
<dbReference type="PROSITE" id="PS50109">
    <property type="entry name" value="HIS_KIN"/>
    <property type="match status" value="1"/>
</dbReference>
<dbReference type="RefSeq" id="WP_311425882.1">
    <property type="nucleotide sequence ID" value="NZ_JAVRIA010000001.1"/>
</dbReference>
<dbReference type="Pfam" id="PF07730">
    <property type="entry name" value="HisKA_3"/>
    <property type="match status" value="1"/>
</dbReference>
<dbReference type="SUPFAM" id="SSF55874">
    <property type="entry name" value="ATPase domain of HSP90 chaperone/DNA topoisomerase II/histidine kinase"/>
    <property type="match status" value="1"/>
</dbReference>
<dbReference type="Pfam" id="PF02518">
    <property type="entry name" value="HATPase_c"/>
    <property type="match status" value="1"/>
</dbReference>
<evidence type="ECO:0000256" key="5">
    <source>
        <dbReference type="ARBA" id="ARBA00022741"/>
    </source>
</evidence>
<comment type="caution">
    <text evidence="12">The sequence shown here is derived from an EMBL/GenBank/DDBJ whole genome shotgun (WGS) entry which is preliminary data.</text>
</comment>
<feature type="transmembrane region" description="Helical" evidence="10">
    <location>
        <begin position="383"/>
        <end position="403"/>
    </location>
</feature>
<dbReference type="Gene3D" id="1.20.5.1930">
    <property type="match status" value="1"/>
</dbReference>
<evidence type="ECO:0000256" key="4">
    <source>
        <dbReference type="ARBA" id="ARBA00022679"/>
    </source>
</evidence>
<evidence type="ECO:0000256" key="10">
    <source>
        <dbReference type="SAM" id="Phobius"/>
    </source>
</evidence>
<evidence type="ECO:0000256" key="9">
    <source>
        <dbReference type="SAM" id="Coils"/>
    </source>
</evidence>
<keyword evidence="10" id="KW-0812">Transmembrane</keyword>
<dbReference type="Gene3D" id="3.30.565.10">
    <property type="entry name" value="Histidine kinase-like ATPase, C-terminal domain"/>
    <property type="match status" value="1"/>
</dbReference>
<keyword evidence="5" id="KW-0547">Nucleotide-binding</keyword>
<dbReference type="InterPro" id="IPR005467">
    <property type="entry name" value="His_kinase_dom"/>
</dbReference>
<keyword evidence="3" id="KW-0597">Phosphoprotein</keyword>
<dbReference type="PANTHER" id="PTHR24421:SF10">
    <property type="entry name" value="NITRATE_NITRITE SENSOR PROTEIN NARQ"/>
    <property type="match status" value="1"/>
</dbReference>
<dbReference type="InterPro" id="IPR019734">
    <property type="entry name" value="TPR_rpt"/>
</dbReference>
<keyword evidence="4" id="KW-0808">Transferase</keyword>
<protein>
    <recommendedName>
        <fullName evidence="2">histidine kinase</fullName>
        <ecNumber evidence="2">2.7.13.3</ecNumber>
    </recommendedName>
</protein>
<dbReference type="Pfam" id="PF13424">
    <property type="entry name" value="TPR_12"/>
    <property type="match status" value="1"/>
</dbReference>
<evidence type="ECO:0000256" key="2">
    <source>
        <dbReference type="ARBA" id="ARBA00012438"/>
    </source>
</evidence>
<dbReference type="Proteomes" id="UP001259492">
    <property type="component" value="Unassembled WGS sequence"/>
</dbReference>
<organism evidence="12 13">
    <name type="scientific">Microcosmobacter mediterraneus</name>
    <dbReference type="NCBI Taxonomy" id="3075607"/>
    <lineage>
        <taxon>Bacteria</taxon>
        <taxon>Pseudomonadati</taxon>
        <taxon>Bacteroidota</taxon>
        <taxon>Flavobacteriia</taxon>
        <taxon>Flavobacteriales</taxon>
        <taxon>Flavobacteriaceae</taxon>
        <taxon>Microcosmobacter</taxon>
    </lineage>
</organism>
<dbReference type="InterPro" id="IPR036890">
    <property type="entry name" value="HATPase_C_sf"/>
</dbReference>
<dbReference type="InterPro" id="IPR050482">
    <property type="entry name" value="Sensor_HK_TwoCompSys"/>
</dbReference>
<dbReference type="SMART" id="SM00028">
    <property type="entry name" value="TPR"/>
    <property type="match status" value="6"/>
</dbReference>
<dbReference type="PANTHER" id="PTHR24421">
    <property type="entry name" value="NITRATE/NITRITE SENSOR PROTEIN NARX-RELATED"/>
    <property type="match status" value="1"/>
</dbReference>
<keyword evidence="6" id="KW-0418">Kinase</keyword>
<gene>
    <name evidence="12" type="ORF">RM697_00530</name>
</gene>
<dbReference type="EMBL" id="JAVRIA010000001">
    <property type="protein sequence ID" value="MDT0557109.1"/>
    <property type="molecule type" value="Genomic_DNA"/>
</dbReference>
<accession>A0ABU2YG01</accession>
<dbReference type="InterPro" id="IPR011990">
    <property type="entry name" value="TPR-like_helical_dom_sf"/>
</dbReference>
<sequence>MTFSQDNIKIIDSIIKVAKNQSNDSLAIESLHKSFFNYCYAKPEISRAIGDQSIALSKDLKTDYLLIRSYLRKGIYYDIVSKKDSALLVYDQAFKIAEKNNDLQAMASVYNNRGLIDWDRENFEKAMENYLESLKIFKTLRQDRGQANNLNNIGLLLTELDRVKESNNYHRLALKLRQKIGDKYGVGASLSNLSKNFGLVKQHDSSIYYSHKAIKVKANINDLRGLGITYNHLGLDYKRLEVYDSAVYYLKKADKIYTDLKNKRLKSSNNSALGSVYDNIGQFKNAADQYQIALENLSEEEILSQYKMQRLIAFAYKNLNEYKASNERFEIALALRDSIANENEKVATQEVFEKYQSAEKEKEILIQRAEIAEQNVLIQKRNYQVYGLIGLALILGLIGYLFYNQQKLKNNQLKKENELKDALLKIETQNKLQEQRLRISRDLHDNIGAQLTFIISSLDNLKYAFNIEDKALTTKLETISQFTSGTIYELRDTIWAMNKDTISFEDLKSRITNFIDKANEISSEINFDFSIVNTIDQNREFTSIEGINIHRVIQEAVNNSLKHAKASNISVDIDKLGSAIQIKIADNGSGFDVAATEKGNGLSNMEKRIKLLNGSYNLNSKLGEGTTVLITI</sequence>
<dbReference type="InterPro" id="IPR011712">
    <property type="entry name" value="Sig_transdc_His_kin_sub3_dim/P"/>
</dbReference>
<comment type="catalytic activity">
    <reaction evidence="1">
        <text>ATP + protein L-histidine = ADP + protein N-phospho-L-histidine.</text>
        <dbReference type="EC" id="2.7.13.3"/>
    </reaction>
</comment>
<keyword evidence="13" id="KW-1185">Reference proteome</keyword>
<evidence type="ECO:0000256" key="3">
    <source>
        <dbReference type="ARBA" id="ARBA00022553"/>
    </source>
</evidence>
<dbReference type="EC" id="2.7.13.3" evidence="2"/>